<dbReference type="RefSeq" id="WP_052052874.1">
    <property type="nucleotide sequence ID" value="NZ_AWTM01000098.1"/>
</dbReference>
<sequence>MSNIKTYAVKATWFNDAEVTLQVDLDLLTTELATEINTFWSSADSRLAAEDDDVVRAVIRMFGARAISLAMEQGGWDFSNQAYVVGLRTAQEVIDSYGEGWPNAKDLGISVIHAAAESVGFDDVELEAA</sequence>
<protein>
    <recommendedName>
        <fullName evidence="3">DUF2528 family protein</fullName>
    </recommendedName>
</protein>
<dbReference type="InterPro" id="IPR024252">
    <property type="entry name" value="DUF2528"/>
</dbReference>
<comment type="caution">
    <text evidence="1">The sequence shown here is derived from an EMBL/GenBank/DDBJ whole genome shotgun (WGS) entry which is preliminary data.</text>
</comment>
<organism evidence="1 2">
    <name type="scientific">Comamonas thiooxydans</name>
    <dbReference type="NCBI Taxonomy" id="363952"/>
    <lineage>
        <taxon>Bacteria</taxon>
        <taxon>Pseudomonadati</taxon>
        <taxon>Pseudomonadota</taxon>
        <taxon>Betaproteobacteria</taxon>
        <taxon>Burkholderiales</taxon>
        <taxon>Comamonadaceae</taxon>
        <taxon>Comamonas</taxon>
    </lineage>
</organism>
<dbReference type="Proteomes" id="UP000029549">
    <property type="component" value="Unassembled WGS sequence"/>
</dbReference>
<evidence type="ECO:0008006" key="3">
    <source>
        <dbReference type="Google" id="ProtNLM"/>
    </source>
</evidence>
<evidence type="ECO:0000313" key="1">
    <source>
        <dbReference type="EMBL" id="KGH08842.1"/>
    </source>
</evidence>
<keyword evidence="2" id="KW-1185">Reference proteome</keyword>
<gene>
    <name evidence="1" type="ORF">P608_17680</name>
</gene>
<proteinExistence type="predicted"/>
<dbReference type="Pfam" id="PF10800">
    <property type="entry name" value="DUF2528"/>
    <property type="match status" value="1"/>
</dbReference>
<dbReference type="AlphaFoldDB" id="A0A0E3BRI8"/>
<name>A0A0E3BRI8_9BURK</name>
<reference evidence="1 2" key="1">
    <citation type="submission" date="2013-09" db="EMBL/GenBank/DDBJ databases">
        <title>High correlation between genotypes and phenotypes of environmental bacteria Comamonas testosteroni strains.</title>
        <authorList>
            <person name="Liu L."/>
            <person name="Zhu W."/>
            <person name="Xia X."/>
            <person name="Xu B."/>
            <person name="Luo M."/>
            <person name="Wang G."/>
        </authorList>
    </citation>
    <scope>NUCLEOTIDE SEQUENCE [LARGE SCALE GENOMIC DNA]</scope>
    <source>
        <strain evidence="1 2">DF2</strain>
    </source>
</reference>
<dbReference type="EMBL" id="AWTP01000122">
    <property type="protein sequence ID" value="KGH08842.1"/>
    <property type="molecule type" value="Genomic_DNA"/>
</dbReference>
<evidence type="ECO:0000313" key="2">
    <source>
        <dbReference type="Proteomes" id="UP000029549"/>
    </source>
</evidence>
<accession>A0A0E3BRI8</accession>